<accession>A0ABY5PJM4</accession>
<sequence>MTVGELLERTRAGGVASLELVAARGSAGMVRFVGTCDFARGVTTLERDAPELRPLWVELIGDEVGLTAGGEPEQRLVDEDWAGRDVGRSAVGLLALLEPLAGHQTGGPLPAAQPERWVRSVVLHVTGIPLPNGRRAAALQISVDGEGRLHELEVTERRLLGGATRVTHALRLTGWR</sequence>
<name>A0ABY5PJM4_9ACTN</name>
<dbReference type="EMBL" id="CP088295">
    <property type="protein sequence ID" value="UUY04767.1"/>
    <property type="molecule type" value="Genomic_DNA"/>
</dbReference>
<keyword evidence="2" id="KW-1185">Reference proteome</keyword>
<dbReference type="Proteomes" id="UP001058860">
    <property type="component" value="Chromosome"/>
</dbReference>
<gene>
    <name evidence="1" type="ORF">LRS13_04350</name>
</gene>
<evidence type="ECO:0000313" key="1">
    <source>
        <dbReference type="EMBL" id="UUY04767.1"/>
    </source>
</evidence>
<protein>
    <submittedName>
        <fullName evidence="1">Uncharacterized protein</fullName>
    </submittedName>
</protein>
<proteinExistence type="predicted"/>
<dbReference type="RefSeq" id="WP_353865247.1">
    <property type="nucleotide sequence ID" value="NZ_CP088295.1"/>
</dbReference>
<evidence type="ECO:0000313" key="2">
    <source>
        <dbReference type="Proteomes" id="UP001058860"/>
    </source>
</evidence>
<organism evidence="1 2">
    <name type="scientific">Svornostia abyssi</name>
    <dbReference type="NCBI Taxonomy" id="2898438"/>
    <lineage>
        <taxon>Bacteria</taxon>
        <taxon>Bacillati</taxon>
        <taxon>Actinomycetota</taxon>
        <taxon>Thermoleophilia</taxon>
        <taxon>Solirubrobacterales</taxon>
        <taxon>Baekduiaceae</taxon>
        <taxon>Svornostia</taxon>
    </lineage>
</organism>
<reference evidence="2" key="1">
    <citation type="submission" date="2021-11" db="EMBL/GenBank/DDBJ databases">
        <title>Cultivation dependent microbiological survey of springs from the worlds oldest radium mine currently devoted to the extraction of radon-saturated water.</title>
        <authorList>
            <person name="Kapinusova G."/>
            <person name="Smrhova T."/>
            <person name="Strejcek M."/>
            <person name="Suman J."/>
            <person name="Jani K."/>
            <person name="Pajer P."/>
            <person name="Uhlik O."/>
        </authorList>
    </citation>
    <scope>NUCLEOTIDE SEQUENCE [LARGE SCALE GENOMIC DNA]</scope>
    <source>
        <strain evidence="2">J379</strain>
    </source>
</reference>